<dbReference type="OrthoDB" id="2978551at2759"/>
<gene>
    <name evidence="1" type="ORF">D9619_009135</name>
</gene>
<organism evidence="1 2">
    <name type="scientific">Psilocybe cf. subviscida</name>
    <dbReference type="NCBI Taxonomy" id="2480587"/>
    <lineage>
        <taxon>Eukaryota</taxon>
        <taxon>Fungi</taxon>
        <taxon>Dikarya</taxon>
        <taxon>Basidiomycota</taxon>
        <taxon>Agaricomycotina</taxon>
        <taxon>Agaricomycetes</taxon>
        <taxon>Agaricomycetidae</taxon>
        <taxon>Agaricales</taxon>
        <taxon>Agaricineae</taxon>
        <taxon>Strophariaceae</taxon>
        <taxon>Psilocybe</taxon>
    </lineage>
</organism>
<dbReference type="AlphaFoldDB" id="A0A8H5FB03"/>
<keyword evidence="2" id="KW-1185">Reference proteome</keyword>
<sequence>MDPLSVTLAVVTFATAVKDLVELGQKIHESFAKVSSNYQRAQSLAEDIKEIVHEIEVFCQDHKDALDGMKDFRLAVLGLLAKFRSFEASILPLLTRTGGRMRDRFVRAWDSWRNNNKVEGRILDLHSDTVKVMRRYMMASTMRIEVKQGTNHQETIRGLTGMAQDLAVVRRDVSTLRTTIVTTAVTPYSHECSGLTSDELNRNIIAFAQSKLSTSAPMLRTPDVITEELMTAAYIKLQINSIARTVEKMSLLPLSPATNIPSNSAEKFHLTTEFARQSMSIAHLRRDVVRQVTTIRDLLDTPSLHIISIQYGALALNGLSEALAILHMDHESTLLGNWSIMLMRAVVDASGGGHPKMRAFLALYLYNQSIQYQKTGDKMQCLQTITEAYTVAQDLRNQYREETQFQILYSSVLLHYKDYVDYQQSVKMSVEAIKILEDILDVQAFTLANGEIQSVAQPSSSFVDHLFSSAPSITIVFDYARGLQDLAVRLDRNDPHWHDSALALGHIAVALHRKMVSIHGHVHKAGLAKALLALMQNTTASRIPTEELLVMADECIQLFRELAENNPVYYARGLVKALWVKATTLQGFKDRDTEAIVTWEEVASLARQIVQDSALCALALGHLSNQFRRLKRHDEAVRTRTLAITMYHKEDETQAERYSYLSRYLLQLCHYSESVEAARKSVLLYRQLAIRDPKSWGLDLTEGLSDLAHCLAAMGDSSQALVTWMECVSLINNFLDTQTGGASLAAINRYCKALTKQKKNWFYP</sequence>
<dbReference type="InterPro" id="IPR011990">
    <property type="entry name" value="TPR-like_helical_dom_sf"/>
</dbReference>
<evidence type="ECO:0000313" key="2">
    <source>
        <dbReference type="Proteomes" id="UP000567179"/>
    </source>
</evidence>
<protein>
    <submittedName>
        <fullName evidence="1">Uncharacterized protein</fullName>
    </submittedName>
</protein>
<dbReference type="EMBL" id="JAACJJ010000002">
    <property type="protein sequence ID" value="KAF5329773.1"/>
    <property type="molecule type" value="Genomic_DNA"/>
</dbReference>
<reference evidence="1 2" key="1">
    <citation type="journal article" date="2020" name="ISME J.">
        <title>Uncovering the hidden diversity of litter-decomposition mechanisms in mushroom-forming fungi.</title>
        <authorList>
            <person name="Floudas D."/>
            <person name="Bentzer J."/>
            <person name="Ahren D."/>
            <person name="Johansson T."/>
            <person name="Persson P."/>
            <person name="Tunlid A."/>
        </authorList>
    </citation>
    <scope>NUCLEOTIDE SEQUENCE [LARGE SCALE GENOMIC DNA]</scope>
    <source>
        <strain evidence="1 2">CBS 101986</strain>
    </source>
</reference>
<evidence type="ECO:0000313" key="1">
    <source>
        <dbReference type="EMBL" id="KAF5329773.1"/>
    </source>
</evidence>
<proteinExistence type="predicted"/>
<dbReference type="Proteomes" id="UP000567179">
    <property type="component" value="Unassembled WGS sequence"/>
</dbReference>
<comment type="caution">
    <text evidence="1">The sequence shown here is derived from an EMBL/GenBank/DDBJ whole genome shotgun (WGS) entry which is preliminary data.</text>
</comment>
<dbReference type="Gene3D" id="1.25.40.10">
    <property type="entry name" value="Tetratricopeptide repeat domain"/>
    <property type="match status" value="1"/>
</dbReference>
<dbReference type="SUPFAM" id="SSF48452">
    <property type="entry name" value="TPR-like"/>
    <property type="match status" value="1"/>
</dbReference>
<name>A0A8H5FB03_9AGAR</name>
<accession>A0A8H5FB03</accession>